<dbReference type="EMBL" id="DS547096">
    <property type="protein sequence ID" value="EDR10818.1"/>
    <property type="molecule type" value="Genomic_DNA"/>
</dbReference>
<feature type="compositionally biased region" description="Polar residues" evidence="1">
    <location>
        <begin position="154"/>
        <end position="183"/>
    </location>
</feature>
<dbReference type="OrthoDB" id="3129719at2759"/>
<feature type="compositionally biased region" description="Low complexity" evidence="1">
    <location>
        <begin position="211"/>
        <end position="222"/>
    </location>
</feature>
<keyword evidence="2" id="KW-0472">Membrane</keyword>
<keyword evidence="2" id="KW-0812">Transmembrane</keyword>
<dbReference type="AlphaFoldDB" id="B0D2V4"/>
<gene>
    <name evidence="3" type="ORF">LACBIDRAFT_324730</name>
</gene>
<sequence length="576" mass="64409">MAYSCIPIVPATRLADISKVAEVASNLKILFQSISMTTEAWMLKRSLLASRSSQLPQDHSSESRLSPLRIPQSPAPFQKGGEKPATYEDPALSSPPLGQRDGGDAKPPTTIASSDINPYTGLPYTGSPYALSSYTRDIASSTNLHDWPEDSSDNEAYQTAPSTLESRSPSQRSQDTYSLTSAVNIRPPPVFFFPPLRIPQSPAPSQKGGERPAPSRASGSPPHAQGDRADAKPLTTIASPENQLPPDHWIFHPKNFVASPNINPYSSSPYAPSSDTRDIASSTNLHDRPEDSPYAPSPYTRDIASSTDLYSLDNEEYPTLPGPLQFHDPSQQSQDTYSLTSAVNIKPLPVFFFLFQNVSSRIPVDDEPVIPSSSPAYPRQNYVVERGEVARSAYIQVDGKLQKLRHRHKLTPDQWQLMYCHDEIRGRHIRIELFTHLAPAAKVTMRYLGLLFIFAGWVVLLYGMIHIHKTGWKVVTGVAAAVVWVQFWKLHRFNFVPGTTWHILPMLWPQFLITTKGDPWWFWKDTRLEIIDHSGVKYYASAADFYLSLEPEHNLGKRNTMSTPKSDTLQALNEFR</sequence>
<organism evidence="4">
    <name type="scientific">Laccaria bicolor (strain S238N-H82 / ATCC MYA-4686)</name>
    <name type="common">Bicoloured deceiver</name>
    <name type="synonym">Laccaria laccata var. bicolor</name>
    <dbReference type="NCBI Taxonomy" id="486041"/>
    <lineage>
        <taxon>Eukaryota</taxon>
        <taxon>Fungi</taxon>
        <taxon>Dikarya</taxon>
        <taxon>Basidiomycota</taxon>
        <taxon>Agaricomycotina</taxon>
        <taxon>Agaricomycetes</taxon>
        <taxon>Agaricomycetidae</taxon>
        <taxon>Agaricales</taxon>
        <taxon>Agaricineae</taxon>
        <taxon>Hydnangiaceae</taxon>
        <taxon>Laccaria</taxon>
    </lineage>
</organism>
<reference evidence="3 4" key="1">
    <citation type="journal article" date="2008" name="Nature">
        <title>The genome of Laccaria bicolor provides insights into mycorrhizal symbiosis.</title>
        <authorList>
            <person name="Martin F."/>
            <person name="Aerts A."/>
            <person name="Ahren D."/>
            <person name="Brun A."/>
            <person name="Danchin E.G.J."/>
            <person name="Duchaussoy F."/>
            <person name="Gibon J."/>
            <person name="Kohler A."/>
            <person name="Lindquist E."/>
            <person name="Pereda V."/>
            <person name="Salamov A."/>
            <person name="Shapiro H.J."/>
            <person name="Wuyts J."/>
            <person name="Blaudez D."/>
            <person name="Buee M."/>
            <person name="Brokstein P."/>
            <person name="Canbaeck B."/>
            <person name="Cohen D."/>
            <person name="Courty P.E."/>
            <person name="Coutinho P.M."/>
            <person name="Delaruelle C."/>
            <person name="Detter J.C."/>
            <person name="Deveau A."/>
            <person name="DiFazio S."/>
            <person name="Duplessis S."/>
            <person name="Fraissinet-Tachet L."/>
            <person name="Lucic E."/>
            <person name="Frey-Klett P."/>
            <person name="Fourrey C."/>
            <person name="Feussner I."/>
            <person name="Gay G."/>
            <person name="Grimwood J."/>
            <person name="Hoegger P.J."/>
            <person name="Jain P."/>
            <person name="Kilaru S."/>
            <person name="Labbe J."/>
            <person name="Lin Y.C."/>
            <person name="Legue V."/>
            <person name="Le Tacon F."/>
            <person name="Marmeisse R."/>
            <person name="Melayah D."/>
            <person name="Montanini B."/>
            <person name="Muratet M."/>
            <person name="Nehls U."/>
            <person name="Niculita-Hirzel H."/>
            <person name="Oudot-Le Secq M.P."/>
            <person name="Peter M."/>
            <person name="Quesneville H."/>
            <person name="Rajashekar B."/>
            <person name="Reich M."/>
            <person name="Rouhier N."/>
            <person name="Schmutz J."/>
            <person name="Yin T."/>
            <person name="Chalot M."/>
            <person name="Henrissat B."/>
            <person name="Kuees U."/>
            <person name="Lucas S."/>
            <person name="Van de Peer Y."/>
            <person name="Podila G.K."/>
            <person name="Polle A."/>
            <person name="Pukkila P.J."/>
            <person name="Richardson P.M."/>
            <person name="Rouze P."/>
            <person name="Sanders I.R."/>
            <person name="Stajich J.E."/>
            <person name="Tunlid A."/>
            <person name="Tuskan G."/>
            <person name="Grigoriev I.V."/>
        </authorList>
    </citation>
    <scope>NUCLEOTIDE SEQUENCE [LARGE SCALE GENOMIC DNA]</scope>
    <source>
        <strain evidence="4">S238N-H82 / ATCC MYA-4686</strain>
    </source>
</reference>
<keyword evidence="4" id="KW-1185">Reference proteome</keyword>
<feature type="region of interest" description="Disordered" evidence="1">
    <location>
        <begin position="267"/>
        <end position="335"/>
    </location>
</feature>
<dbReference type="GeneID" id="6073783"/>
<feature type="region of interest" description="Disordered" evidence="1">
    <location>
        <begin position="144"/>
        <end position="229"/>
    </location>
</feature>
<dbReference type="InParanoid" id="B0D2V4"/>
<protein>
    <submittedName>
        <fullName evidence="3">Predicted protein</fullName>
    </submittedName>
</protein>
<proteinExistence type="predicted"/>
<evidence type="ECO:0000313" key="4">
    <source>
        <dbReference type="Proteomes" id="UP000001194"/>
    </source>
</evidence>
<dbReference type="Proteomes" id="UP000001194">
    <property type="component" value="Unassembled WGS sequence"/>
</dbReference>
<feature type="region of interest" description="Disordered" evidence="1">
    <location>
        <begin position="54"/>
        <end position="119"/>
    </location>
</feature>
<name>B0D2V4_LACBS</name>
<dbReference type="HOGENOM" id="CLU_473314_0_0_1"/>
<evidence type="ECO:0000256" key="2">
    <source>
        <dbReference type="SAM" id="Phobius"/>
    </source>
</evidence>
<accession>B0D2V4</accession>
<dbReference type="KEGG" id="lbc:LACBIDRAFT_324730"/>
<evidence type="ECO:0000256" key="1">
    <source>
        <dbReference type="SAM" id="MobiDB-lite"/>
    </source>
</evidence>
<feature type="transmembrane region" description="Helical" evidence="2">
    <location>
        <begin position="447"/>
        <end position="465"/>
    </location>
</feature>
<keyword evidence="2" id="KW-1133">Transmembrane helix</keyword>
<dbReference type="RefSeq" id="XP_001878119.1">
    <property type="nucleotide sequence ID" value="XM_001878084.1"/>
</dbReference>
<evidence type="ECO:0000313" key="3">
    <source>
        <dbReference type="EMBL" id="EDR10818.1"/>
    </source>
</evidence>